<dbReference type="PANTHER" id="PTHR43881:SF5">
    <property type="entry name" value="GAMMA-GLUTAMYLTRANSPEPTIDASE"/>
    <property type="match status" value="1"/>
</dbReference>
<dbReference type="GO" id="GO:0016740">
    <property type="term" value="F:transferase activity"/>
    <property type="evidence" value="ECO:0007669"/>
    <property type="project" value="UniProtKB-KW"/>
</dbReference>
<keyword evidence="1" id="KW-0808">Transferase</keyword>
<sequence length="524" mass="54809">MIETALGRRYAMTAPHRIATKAGADVMEAGGSAIEAMVAAAAMISAVYPHMNGIGGDAFWLIKRPGQAPVSIMGCGGAAGLATPEWYTNVDAIPSRGPKAALTVPGAVGSWQAALDQLPGGHIPLVDLLAPAVAAARDGVATSRHQAGLAAAKLDQLQDVPGFAEVFLDQGQAPTPGAVLRQTALAATLETIGRDGVDSFYTGDIAQAMAAFLEQVGSPLRAGDLAAYAPKVAEPLSLKTKWGTLYNTQAPTQGMASLAILGIFERLGITTGEGFDHIHGAVESIKRAYRVRNAELGDPAHMRIAAQELLQPERLDALAAEIDPKHAMDWPEVAQHGDTIWMGAADADGTVVSFIQSIFWEFGSGLTCPTTGVLFQNRGADFTLTPGVNQLAPGKVPFHTLNPALAELSDGRVMAYGTQGGEGQPQTQAAIFTRYAAFDTPLQQAITAPRWLLGKSWGEDSTTLKVEADFGPELIEALRAAGHELEVMPPHHGVMGQAGAVVRHNDGLVEAATDPRSDGAGYAR</sequence>
<dbReference type="Gene3D" id="3.60.20.40">
    <property type="match status" value="1"/>
</dbReference>
<dbReference type="Pfam" id="PF01019">
    <property type="entry name" value="G_glu_transpept"/>
    <property type="match status" value="1"/>
</dbReference>
<proteinExistence type="predicted"/>
<dbReference type="PANTHER" id="PTHR43881">
    <property type="entry name" value="GAMMA-GLUTAMYLTRANSPEPTIDASE (AFU_ORTHOLOGUE AFUA_4G13580)"/>
    <property type="match status" value="1"/>
</dbReference>
<name>A0A843YIC3_9RHOB</name>
<gene>
    <name evidence="1" type="ORF">GFB49_10955</name>
</gene>
<dbReference type="PRINTS" id="PR01210">
    <property type="entry name" value="GGTRANSPTASE"/>
</dbReference>
<reference evidence="1 2" key="1">
    <citation type="submission" date="2019-10" db="EMBL/GenBank/DDBJ databases">
        <title>Epibacterium sp. nov., isolated from seawater.</title>
        <authorList>
            <person name="Zhang X."/>
            <person name="Li N."/>
        </authorList>
    </citation>
    <scope>NUCLEOTIDE SEQUENCE [LARGE SCALE GENOMIC DNA]</scope>
    <source>
        <strain evidence="1 2">SM1979</strain>
    </source>
</reference>
<dbReference type="InterPro" id="IPR043137">
    <property type="entry name" value="GGT_ssub_C"/>
</dbReference>
<evidence type="ECO:0000313" key="2">
    <source>
        <dbReference type="Proteomes" id="UP000444174"/>
    </source>
</evidence>
<dbReference type="Gene3D" id="1.10.246.130">
    <property type="match status" value="1"/>
</dbReference>
<evidence type="ECO:0000313" key="1">
    <source>
        <dbReference type="EMBL" id="MQQ08973.1"/>
    </source>
</evidence>
<dbReference type="Proteomes" id="UP000444174">
    <property type="component" value="Unassembled WGS sequence"/>
</dbReference>
<accession>A0A843YIC3</accession>
<dbReference type="InterPro" id="IPR029055">
    <property type="entry name" value="Ntn_hydrolases_N"/>
</dbReference>
<dbReference type="SUPFAM" id="SSF56235">
    <property type="entry name" value="N-terminal nucleophile aminohydrolases (Ntn hydrolases)"/>
    <property type="match status" value="1"/>
</dbReference>
<protein>
    <submittedName>
        <fullName evidence="1">Gamma-glutamyltransferase</fullName>
    </submittedName>
</protein>
<organism evidence="1 2">
    <name type="scientific">Tritonibacter litoralis</name>
    <dbReference type="NCBI Taxonomy" id="2662264"/>
    <lineage>
        <taxon>Bacteria</taxon>
        <taxon>Pseudomonadati</taxon>
        <taxon>Pseudomonadota</taxon>
        <taxon>Alphaproteobacteria</taxon>
        <taxon>Rhodobacterales</taxon>
        <taxon>Paracoccaceae</taxon>
        <taxon>Tritonibacter</taxon>
    </lineage>
</organism>
<dbReference type="EMBL" id="WIBF01000006">
    <property type="protein sequence ID" value="MQQ08973.1"/>
    <property type="molecule type" value="Genomic_DNA"/>
</dbReference>
<keyword evidence="2" id="KW-1185">Reference proteome</keyword>
<dbReference type="InterPro" id="IPR052896">
    <property type="entry name" value="GGT-like_enzyme"/>
</dbReference>
<dbReference type="RefSeq" id="WP_153215925.1">
    <property type="nucleotide sequence ID" value="NZ_WIBF01000006.1"/>
</dbReference>
<dbReference type="AlphaFoldDB" id="A0A843YIC3"/>
<comment type="caution">
    <text evidence="1">The sequence shown here is derived from an EMBL/GenBank/DDBJ whole genome shotgun (WGS) entry which is preliminary data.</text>
</comment>
<dbReference type="InterPro" id="IPR043138">
    <property type="entry name" value="GGT_lsub"/>
</dbReference>